<name>Q1MXL3_9GAMM</name>
<dbReference type="Pfam" id="PF00563">
    <property type="entry name" value="EAL"/>
    <property type="match status" value="1"/>
</dbReference>
<dbReference type="CDD" id="cd01948">
    <property type="entry name" value="EAL"/>
    <property type="match status" value="1"/>
</dbReference>
<reference evidence="3 4" key="1">
    <citation type="submission" date="2006-03" db="EMBL/GenBank/DDBJ databases">
        <authorList>
            <person name="Pinhassi J."/>
            <person name="Pedros-Alio C."/>
            <person name="Ferriera S."/>
            <person name="Johnson J."/>
            <person name="Kravitz S."/>
            <person name="Halpern A."/>
            <person name="Remington K."/>
            <person name="Beeson K."/>
            <person name="Tran B."/>
            <person name="Rogers Y.-H."/>
            <person name="Friedman R."/>
            <person name="Venter J.C."/>
        </authorList>
    </citation>
    <scope>NUCLEOTIDE SEQUENCE [LARGE SCALE GENOMIC DNA]</scope>
    <source>
        <strain evidence="3 4">RED65</strain>
    </source>
</reference>
<dbReference type="InterPro" id="IPR000160">
    <property type="entry name" value="GGDEF_dom"/>
</dbReference>
<dbReference type="PANTHER" id="PTHR44757">
    <property type="entry name" value="DIGUANYLATE CYCLASE DGCP"/>
    <property type="match status" value="1"/>
</dbReference>
<dbReference type="InterPro" id="IPR035919">
    <property type="entry name" value="EAL_sf"/>
</dbReference>
<dbReference type="PROSITE" id="PS50883">
    <property type="entry name" value="EAL"/>
    <property type="match status" value="1"/>
</dbReference>
<evidence type="ECO:0000259" key="2">
    <source>
        <dbReference type="PROSITE" id="PS50887"/>
    </source>
</evidence>
<dbReference type="NCBIfam" id="TIGR00254">
    <property type="entry name" value="GGDEF"/>
    <property type="match status" value="1"/>
</dbReference>
<dbReference type="InterPro" id="IPR029787">
    <property type="entry name" value="Nucleotide_cyclase"/>
</dbReference>
<dbReference type="SUPFAM" id="SSF141868">
    <property type="entry name" value="EAL domain-like"/>
    <property type="match status" value="1"/>
</dbReference>
<dbReference type="Gene3D" id="3.20.20.450">
    <property type="entry name" value="EAL domain"/>
    <property type="match status" value="1"/>
</dbReference>
<dbReference type="Gene3D" id="3.30.70.270">
    <property type="match status" value="1"/>
</dbReference>
<dbReference type="Proteomes" id="UP000004263">
    <property type="component" value="Unassembled WGS sequence"/>
</dbReference>
<accession>Q1MXL3</accession>
<dbReference type="PANTHER" id="PTHR44757:SF2">
    <property type="entry name" value="BIOFILM ARCHITECTURE MAINTENANCE PROTEIN MBAA"/>
    <property type="match status" value="1"/>
</dbReference>
<dbReference type="InterPro" id="IPR052155">
    <property type="entry name" value="Biofilm_reg_signaling"/>
</dbReference>
<dbReference type="Pfam" id="PF00990">
    <property type="entry name" value="GGDEF"/>
    <property type="match status" value="1"/>
</dbReference>
<dbReference type="HOGENOM" id="CLU_000445_70_20_6"/>
<evidence type="ECO:0000313" key="4">
    <source>
        <dbReference type="Proteomes" id="UP000004263"/>
    </source>
</evidence>
<dbReference type="CDD" id="cd01949">
    <property type="entry name" value="GGDEF"/>
    <property type="match status" value="1"/>
</dbReference>
<organism evidence="3 4">
    <name type="scientific">Bermanella marisrubri</name>
    <dbReference type="NCBI Taxonomy" id="207949"/>
    <lineage>
        <taxon>Bacteria</taxon>
        <taxon>Pseudomonadati</taxon>
        <taxon>Pseudomonadota</taxon>
        <taxon>Gammaproteobacteria</taxon>
        <taxon>Oceanospirillales</taxon>
        <taxon>Oceanospirillaceae</taxon>
        <taxon>Bermanella</taxon>
    </lineage>
</organism>
<dbReference type="InterPro" id="IPR043128">
    <property type="entry name" value="Rev_trsase/Diguanyl_cyclase"/>
</dbReference>
<dbReference type="SMART" id="SM00267">
    <property type="entry name" value="GGDEF"/>
    <property type="match status" value="1"/>
</dbReference>
<feature type="domain" description="EAL" evidence="1">
    <location>
        <begin position="313"/>
        <end position="561"/>
    </location>
</feature>
<sequence>MIFVLIFTMVTLIAGIYVAYITQINLKRRAQRQALAMFPERNPSPVMNLNWQGQILFANPACSELLQRLNMDINRTEELLPANFYRNLKRWQNDRKTLECFESEIKGRQLAYNLSLLPDLGSCHLYIEDITERKQAEEQLHYQAYHDIHTGLANRRQFELDLGLIIEQKLPISVMFIAIDRFKFITASQGYFIGDQIIKEFGRRLVHECEQLDFEALSYRLDGSTFCVLVNSPKSQHAWDTSHAIQNSMDAPLQVGEHRYYLTLSMGFCHFPENGRDAKALITNGNAALNSAKLKGDNIAQYSEQHHAQEQSWLPIEEKIRKALEWDQFELHYQAKVDGQDHSIKGAEALIRLKDENGNHISPGRFIPVAEQTGLIIKIGQWVIEKGFRQAKAWDDQGDKIKLAINISARQFQDRNFLIHLQQQLSETQVNPALIELEITESLLMDNAEQSIFIMKQLKAMGFALAIDDFGTGYSSLAYLKRFPIDTLKVDQAFVRNLETDKDDQNIVRAIVSLGQHLNLEIVAEGVETSGQLSFLNTLNVNYIQGFLFSKPDVAEKLFES</sequence>
<proteinExistence type="predicted"/>
<dbReference type="SMART" id="SM00052">
    <property type="entry name" value="EAL"/>
    <property type="match status" value="1"/>
</dbReference>
<dbReference type="STRING" id="207949.RED65_00045"/>
<dbReference type="SUPFAM" id="SSF55073">
    <property type="entry name" value="Nucleotide cyclase"/>
    <property type="match status" value="1"/>
</dbReference>
<protein>
    <submittedName>
        <fullName evidence="3">Putative diguanylate cyclase/phosphodiesterase (GGDEF &amp; EAL domains) with PAS/PAC sensor(S)</fullName>
    </submittedName>
</protein>
<dbReference type="PROSITE" id="PS50887">
    <property type="entry name" value="GGDEF"/>
    <property type="match status" value="1"/>
</dbReference>
<evidence type="ECO:0000259" key="1">
    <source>
        <dbReference type="PROSITE" id="PS50883"/>
    </source>
</evidence>
<feature type="domain" description="GGDEF" evidence="2">
    <location>
        <begin position="170"/>
        <end position="305"/>
    </location>
</feature>
<dbReference type="EMBL" id="AAQH01000038">
    <property type="protein sequence ID" value="EAT10720.1"/>
    <property type="molecule type" value="Genomic_DNA"/>
</dbReference>
<comment type="caution">
    <text evidence="3">The sequence shown here is derived from an EMBL/GenBank/DDBJ whole genome shotgun (WGS) entry which is preliminary data.</text>
</comment>
<dbReference type="InterPro" id="IPR001633">
    <property type="entry name" value="EAL_dom"/>
</dbReference>
<dbReference type="Gene3D" id="3.30.450.20">
    <property type="entry name" value="PAS domain"/>
    <property type="match status" value="1"/>
</dbReference>
<keyword evidence="4" id="KW-1185">Reference proteome</keyword>
<gene>
    <name evidence="3" type="ORF">RED65_00045</name>
</gene>
<evidence type="ECO:0000313" key="3">
    <source>
        <dbReference type="EMBL" id="EAT10720.1"/>
    </source>
</evidence>
<dbReference type="AlphaFoldDB" id="Q1MXL3"/>